<dbReference type="Proteomes" id="UP000254849">
    <property type="component" value="Unassembled WGS sequence"/>
</dbReference>
<keyword evidence="3" id="KW-1185">Reference proteome</keyword>
<sequence>MMKKIICISAVSFLLSACTTMSPDLAIPILQADTSKMLGLGSSDEITVTNVSMSKPDALGSQVISYRATTDKGRILDCEAHVIPGLPLQDPTVSTPTCKPVKTYNK</sequence>
<dbReference type="PROSITE" id="PS51257">
    <property type="entry name" value="PROKAR_LIPOPROTEIN"/>
    <property type="match status" value="1"/>
</dbReference>
<evidence type="ECO:0000313" key="3">
    <source>
        <dbReference type="Proteomes" id="UP000254849"/>
    </source>
</evidence>
<reference evidence="2 3" key="1">
    <citation type="submission" date="2018-06" db="EMBL/GenBank/DDBJ databases">
        <authorList>
            <consortium name="Pathogen Informatics"/>
            <person name="Doyle S."/>
        </authorList>
    </citation>
    <scope>NUCLEOTIDE SEQUENCE [LARGE SCALE GENOMIC DNA]</scope>
    <source>
        <strain evidence="3">NCTC 9529</strain>
    </source>
</reference>
<dbReference type="EMBL" id="UFYH01000001">
    <property type="protein sequence ID" value="STD05308.1"/>
    <property type="molecule type" value="Genomic_DNA"/>
</dbReference>
<keyword evidence="1" id="KW-0732">Signal</keyword>
<organism evidence="2 3">
    <name type="scientific">Cronobacter universalis NCTC 9529</name>
    <dbReference type="NCBI Taxonomy" id="1074000"/>
    <lineage>
        <taxon>Bacteria</taxon>
        <taxon>Pseudomonadati</taxon>
        <taxon>Pseudomonadota</taxon>
        <taxon>Gammaproteobacteria</taxon>
        <taxon>Enterobacterales</taxon>
        <taxon>Enterobacteriaceae</taxon>
        <taxon>Cronobacter</taxon>
    </lineage>
</organism>
<feature type="signal peptide" evidence="1">
    <location>
        <begin position="1"/>
        <end position="26"/>
    </location>
</feature>
<comment type="caution">
    <text evidence="2">The sequence shown here is derived from an EMBL/GenBank/DDBJ whole genome shotgun (WGS) entry which is preliminary data.</text>
</comment>
<evidence type="ECO:0000313" key="2">
    <source>
        <dbReference type="EMBL" id="STD05308.1"/>
    </source>
</evidence>
<gene>
    <name evidence="2" type="ORF">NCTC9529_01646</name>
</gene>
<proteinExistence type="predicted"/>
<evidence type="ECO:0008006" key="4">
    <source>
        <dbReference type="Google" id="ProtNLM"/>
    </source>
</evidence>
<name>A0ABY1W0Z9_9ENTR</name>
<protein>
    <recommendedName>
        <fullName evidence="4">Lipoprotein</fullName>
    </recommendedName>
</protein>
<accession>A0ABY1W0Z9</accession>
<feature type="chain" id="PRO_5045699488" description="Lipoprotein" evidence="1">
    <location>
        <begin position="27"/>
        <end position="106"/>
    </location>
</feature>
<evidence type="ECO:0000256" key="1">
    <source>
        <dbReference type="SAM" id="SignalP"/>
    </source>
</evidence>